<gene>
    <name evidence="2" type="ORF">EYF80_034057</name>
</gene>
<feature type="region of interest" description="Disordered" evidence="1">
    <location>
        <begin position="1"/>
        <end position="52"/>
    </location>
</feature>
<feature type="compositionally biased region" description="Basic and acidic residues" evidence="1">
    <location>
        <begin position="1"/>
        <end position="48"/>
    </location>
</feature>
<comment type="caution">
    <text evidence="2">The sequence shown here is derived from an EMBL/GenBank/DDBJ whole genome shotgun (WGS) entry which is preliminary data.</text>
</comment>
<dbReference type="AlphaFoldDB" id="A0A4Z2GSJ3"/>
<keyword evidence="3" id="KW-1185">Reference proteome</keyword>
<dbReference type="Proteomes" id="UP000314294">
    <property type="component" value="Unassembled WGS sequence"/>
</dbReference>
<organism evidence="2 3">
    <name type="scientific">Liparis tanakae</name>
    <name type="common">Tanaka's snailfish</name>
    <dbReference type="NCBI Taxonomy" id="230148"/>
    <lineage>
        <taxon>Eukaryota</taxon>
        <taxon>Metazoa</taxon>
        <taxon>Chordata</taxon>
        <taxon>Craniata</taxon>
        <taxon>Vertebrata</taxon>
        <taxon>Euteleostomi</taxon>
        <taxon>Actinopterygii</taxon>
        <taxon>Neopterygii</taxon>
        <taxon>Teleostei</taxon>
        <taxon>Neoteleostei</taxon>
        <taxon>Acanthomorphata</taxon>
        <taxon>Eupercaria</taxon>
        <taxon>Perciformes</taxon>
        <taxon>Cottioidei</taxon>
        <taxon>Cottales</taxon>
        <taxon>Liparidae</taxon>
        <taxon>Liparis</taxon>
    </lineage>
</organism>
<evidence type="ECO:0000256" key="1">
    <source>
        <dbReference type="SAM" id="MobiDB-lite"/>
    </source>
</evidence>
<sequence length="102" mass="11956">MQRPTCRDHAETHMQRPCRDHAETMQRPTCRDPHAETMQRTTCREHAENNMQRTTRLHEFPIRRTEGGRDFEHVAGANQSVSGPDPSYPEHRQQILIRGGER</sequence>
<accession>A0A4Z2GSJ3</accession>
<feature type="compositionally biased region" description="Basic and acidic residues" evidence="1">
    <location>
        <begin position="88"/>
        <end position="102"/>
    </location>
</feature>
<protein>
    <submittedName>
        <fullName evidence="2">Uncharacterized protein</fullName>
    </submittedName>
</protein>
<proteinExistence type="predicted"/>
<evidence type="ECO:0000313" key="2">
    <source>
        <dbReference type="EMBL" id="TNN55692.1"/>
    </source>
</evidence>
<name>A0A4Z2GSJ3_9TELE</name>
<evidence type="ECO:0000313" key="3">
    <source>
        <dbReference type="Proteomes" id="UP000314294"/>
    </source>
</evidence>
<dbReference type="EMBL" id="SRLO01000448">
    <property type="protein sequence ID" value="TNN55692.1"/>
    <property type="molecule type" value="Genomic_DNA"/>
</dbReference>
<reference evidence="2 3" key="1">
    <citation type="submission" date="2019-03" db="EMBL/GenBank/DDBJ databases">
        <title>First draft genome of Liparis tanakae, snailfish: a comprehensive survey of snailfish specific genes.</title>
        <authorList>
            <person name="Kim W."/>
            <person name="Song I."/>
            <person name="Jeong J.-H."/>
            <person name="Kim D."/>
            <person name="Kim S."/>
            <person name="Ryu S."/>
            <person name="Song J.Y."/>
            <person name="Lee S.K."/>
        </authorList>
    </citation>
    <scope>NUCLEOTIDE SEQUENCE [LARGE SCALE GENOMIC DNA]</scope>
    <source>
        <tissue evidence="2">Muscle</tissue>
    </source>
</reference>
<feature type="region of interest" description="Disordered" evidence="1">
    <location>
        <begin position="76"/>
        <end position="102"/>
    </location>
</feature>